<evidence type="ECO:0000313" key="3">
    <source>
        <dbReference type="Proteomes" id="UP000004994"/>
    </source>
</evidence>
<accession>A0A3Q7FUE8</accession>
<dbReference type="InParanoid" id="A0A3Q7FUE8"/>
<feature type="region of interest" description="Disordered" evidence="1">
    <location>
        <begin position="1"/>
        <end position="21"/>
    </location>
</feature>
<protein>
    <submittedName>
        <fullName evidence="2">Uncharacterized protein</fullName>
    </submittedName>
</protein>
<dbReference type="Proteomes" id="UP000004994">
    <property type="component" value="Chromosome 3"/>
</dbReference>
<evidence type="ECO:0000313" key="2">
    <source>
        <dbReference type="EnsemblPlants" id="Solyc03g116465.1.1"/>
    </source>
</evidence>
<reference evidence="2" key="1">
    <citation type="journal article" date="2012" name="Nature">
        <title>The tomato genome sequence provides insights into fleshy fruit evolution.</title>
        <authorList>
            <consortium name="Tomato Genome Consortium"/>
        </authorList>
    </citation>
    <scope>NUCLEOTIDE SEQUENCE [LARGE SCALE GENOMIC DNA]</scope>
    <source>
        <strain evidence="2">cv. Heinz 1706</strain>
    </source>
</reference>
<dbReference type="AlphaFoldDB" id="A0A3Q7FUE8"/>
<organism evidence="2">
    <name type="scientific">Solanum lycopersicum</name>
    <name type="common">Tomato</name>
    <name type="synonym">Lycopersicon esculentum</name>
    <dbReference type="NCBI Taxonomy" id="4081"/>
    <lineage>
        <taxon>Eukaryota</taxon>
        <taxon>Viridiplantae</taxon>
        <taxon>Streptophyta</taxon>
        <taxon>Embryophyta</taxon>
        <taxon>Tracheophyta</taxon>
        <taxon>Spermatophyta</taxon>
        <taxon>Magnoliopsida</taxon>
        <taxon>eudicotyledons</taxon>
        <taxon>Gunneridae</taxon>
        <taxon>Pentapetalae</taxon>
        <taxon>asterids</taxon>
        <taxon>lamiids</taxon>
        <taxon>Solanales</taxon>
        <taxon>Solanaceae</taxon>
        <taxon>Solanoideae</taxon>
        <taxon>Solaneae</taxon>
        <taxon>Solanum</taxon>
        <taxon>Solanum subgen. Lycopersicon</taxon>
    </lineage>
</organism>
<evidence type="ECO:0000256" key="1">
    <source>
        <dbReference type="SAM" id="MobiDB-lite"/>
    </source>
</evidence>
<keyword evidence="3" id="KW-1185">Reference proteome</keyword>
<reference evidence="2" key="2">
    <citation type="submission" date="2019-01" db="UniProtKB">
        <authorList>
            <consortium name="EnsemblPlants"/>
        </authorList>
    </citation>
    <scope>IDENTIFICATION</scope>
    <source>
        <strain evidence="2">cv. Heinz 1706</strain>
    </source>
</reference>
<dbReference type="EnsemblPlants" id="Solyc03g116465.1.1">
    <property type="protein sequence ID" value="Solyc03g116465.1.1"/>
    <property type="gene ID" value="Solyc03g116465.1"/>
</dbReference>
<name>A0A3Q7FUE8_SOLLC</name>
<dbReference type="Gramene" id="Solyc03g116465.1.1">
    <property type="protein sequence ID" value="Solyc03g116465.1.1"/>
    <property type="gene ID" value="Solyc03g116465.1"/>
</dbReference>
<sequence length="71" mass="7934">MEGPSGSKTKHHRTLESCTESSVTPNKRVGCIMEAENILRIIRKFALAEDKARGVQEFCFRSKRTTPAALL</sequence>
<proteinExistence type="predicted"/>